<reference evidence="7" key="1">
    <citation type="submission" date="2020-05" db="EMBL/GenBank/DDBJ databases">
        <authorList>
            <person name="Chiriac C."/>
            <person name="Salcher M."/>
            <person name="Ghai R."/>
            <person name="Kavagutti S V."/>
        </authorList>
    </citation>
    <scope>NUCLEOTIDE SEQUENCE</scope>
</reference>
<evidence type="ECO:0000256" key="2">
    <source>
        <dbReference type="ARBA" id="ARBA00022676"/>
    </source>
</evidence>
<keyword evidence="5" id="KW-0812">Transmembrane</keyword>
<comment type="similarity">
    <text evidence="1">Belongs to the glycosyltransferase 2 family.</text>
</comment>
<dbReference type="Gene3D" id="3.90.550.10">
    <property type="entry name" value="Spore Coat Polysaccharide Biosynthesis Protein SpsA, Chain A"/>
    <property type="match status" value="1"/>
</dbReference>
<feature type="compositionally biased region" description="Low complexity" evidence="4">
    <location>
        <begin position="1"/>
        <end position="14"/>
    </location>
</feature>
<dbReference type="Pfam" id="PF00535">
    <property type="entry name" value="Glycos_transf_2"/>
    <property type="match status" value="1"/>
</dbReference>
<protein>
    <submittedName>
        <fullName evidence="7">Unannotated protein</fullName>
    </submittedName>
</protein>
<dbReference type="InterPro" id="IPR023981">
    <property type="entry name" value="MftF"/>
</dbReference>
<dbReference type="PANTHER" id="PTHR43179">
    <property type="entry name" value="RHAMNOSYLTRANSFERASE WBBL"/>
    <property type="match status" value="1"/>
</dbReference>
<dbReference type="GO" id="GO:0016757">
    <property type="term" value="F:glycosyltransferase activity"/>
    <property type="evidence" value="ECO:0007669"/>
    <property type="project" value="UniProtKB-KW"/>
</dbReference>
<evidence type="ECO:0000259" key="6">
    <source>
        <dbReference type="Pfam" id="PF00535"/>
    </source>
</evidence>
<dbReference type="InterPro" id="IPR029044">
    <property type="entry name" value="Nucleotide-diphossugar_trans"/>
</dbReference>
<dbReference type="EMBL" id="CAFBPM010000003">
    <property type="protein sequence ID" value="CAB5013708.1"/>
    <property type="molecule type" value="Genomic_DNA"/>
</dbReference>
<feature type="region of interest" description="Disordered" evidence="4">
    <location>
        <begin position="1"/>
        <end position="24"/>
    </location>
</feature>
<dbReference type="SUPFAM" id="SSF53448">
    <property type="entry name" value="Nucleotide-diphospho-sugar transferases"/>
    <property type="match status" value="1"/>
</dbReference>
<feature type="region of interest" description="Disordered" evidence="4">
    <location>
        <begin position="215"/>
        <end position="237"/>
    </location>
</feature>
<feature type="domain" description="Glycosyltransferase 2-like" evidence="6">
    <location>
        <begin position="106"/>
        <end position="220"/>
    </location>
</feature>
<name>A0A6J6ZY39_9ZZZZ</name>
<keyword evidence="2" id="KW-0328">Glycosyltransferase</keyword>
<accession>A0A6J6ZY39</accession>
<dbReference type="PANTHER" id="PTHR43179:SF12">
    <property type="entry name" value="GALACTOFURANOSYLTRANSFERASE GLFT2"/>
    <property type="match status" value="1"/>
</dbReference>
<gene>
    <name evidence="7" type="ORF">UFOPK3164_00724</name>
    <name evidence="8" type="ORF">UFOPK3427_00592</name>
    <name evidence="9" type="ORF">UFOPK4112_00465</name>
</gene>
<dbReference type="EMBL" id="CAFBLT010000001">
    <property type="protein sequence ID" value="CAB4867626.1"/>
    <property type="molecule type" value="Genomic_DNA"/>
</dbReference>
<dbReference type="EMBL" id="CAFABE010000025">
    <property type="protein sequence ID" value="CAB4825533.1"/>
    <property type="molecule type" value="Genomic_DNA"/>
</dbReference>
<keyword evidence="5" id="KW-1133">Transmembrane helix</keyword>
<evidence type="ECO:0000313" key="9">
    <source>
        <dbReference type="EMBL" id="CAB5013708.1"/>
    </source>
</evidence>
<organism evidence="7">
    <name type="scientific">freshwater metagenome</name>
    <dbReference type="NCBI Taxonomy" id="449393"/>
    <lineage>
        <taxon>unclassified sequences</taxon>
        <taxon>metagenomes</taxon>
        <taxon>ecological metagenomes</taxon>
    </lineage>
</organism>
<dbReference type="InterPro" id="IPR001173">
    <property type="entry name" value="Glyco_trans_2-like"/>
</dbReference>
<proteinExistence type="inferred from homology"/>
<evidence type="ECO:0000256" key="4">
    <source>
        <dbReference type="SAM" id="MobiDB-lite"/>
    </source>
</evidence>
<keyword evidence="3" id="KW-0808">Transferase</keyword>
<evidence type="ECO:0000256" key="1">
    <source>
        <dbReference type="ARBA" id="ARBA00006739"/>
    </source>
</evidence>
<dbReference type="NCBIfam" id="TIGR03965">
    <property type="entry name" value="mycofact_glyco"/>
    <property type="match status" value="1"/>
</dbReference>
<evidence type="ECO:0000256" key="5">
    <source>
        <dbReference type="SAM" id="Phobius"/>
    </source>
</evidence>
<evidence type="ECO:0000313" key="7">
    <source>
        <dbReference type="EMBL" id="CAB4825533.1"/>
    </source>
</evidence>
<feature type="compositionally biased region" description="Basic and acidic residues" evidence="4">
    <location>
        <begin position="218"/>
        <end position="228"/>
    </location>
</feature>
<dbReference type="AlphaFoldDB" id="A0A6J6ZY39"/>
<evidence type="ECO:0000256" key="3">
    <source>
        <dbReference type="ARBA" id="ARBA00022679"/>
    </source>
</evidence>
<keyword evidence="5" id="KW-0472">Membrane</keyword>
<feature type="transmembrane region" description="Helical" evidence="5">
    <location>
        <begin position="338"/>
        <end position="363"/>
    </location>
</feature>
<evidence type="ECO:0000313" key="8">
    <source>
        <dbReference type="EMBL" id="CAB4867626.1"/>
    </source>
</evidence>
<sequence length="493" mass="54222">MSSTFPALASLGLPSPGGPDPLPSGCTFHVDSNTTYLGQGVVAGGSPFRLRQLSDQGALAFESWAAGGPLEAALSQQQLARRLVDDGVLHPTWPSEVFLDFDDVTVVIPIRDRPEQLNDLLAQLEEFRVIVVDDCSEDVNEIRRITSLHNVRLVTRDRQGGPGAARNTGMHEVTTPLTVFIDSDCWLTPEWLPPLLAHFTDPRVGAVAPRIQGSRGASSRERFEHDASPLDVGSSPSLVRPGSPVSFLPSATLLLRTRLGPMLFDESLNGGEDVDLVWRLAESGWLVRFEPSSVVHHPMRGTLHGWFAQRYFYGTTAAPLEQRHGDAAAPLKGPFWNLLGWLFVALGLPGLGAVCLGVSVELLRKRLQSFSDSPLRLAWDLSRFSWQHTPALCRQLVRTYAPLMILGSLFSRRLRRALLVTLSVGTLDRWQKSGSDLDVASFSYWSVLDDVTYAAGVWSGVLKMKRPGALLPRVTFTWRKPVPPFQNSSSQHT</sequence>